<keyword evidence="3 5" id="KW-0375">Hydrogen ion transport</keyword>
<evidence type="ECO:0000313" key="7">
    <source>
        <dbReference type="Proteomes" id="UP000287651"/>
    </source>
</evidence>
<evidence type="ECO:0000313" key="6">
    <source>
        <dbReference type="EMBL" id="RRT43960.1"/>
    </source>
</evidence>
<evidence type="ECO:0000256" key="3">
    <source>
        <dbReference type="ARBA" id="ARBA00022781"/>
    </source>
</evidence>
<accession>A0A426XX75</accession>
<proteinExistence type="inferred from homology"/>
<comment type="subunit">
    <text evidence="5">V-ATPase is a heteromultimeric enzyme composed of a peripheral catalytic V1 complex (components A to H) attached to an integral membrane V0 proton pore complex.</text>
</comment>
<protein>
    <recommendedName>
        <fullName evidence="5">V-type proton ATPase subunit C</fullName>
    </recommendedName>
</protein>
<name>A0A426XX75_ENSVE</name>
<comment type="function">
    <text evidence="5">Subunit of the V1 complex of vacuolar(H+)-ATPase (V-ATPase), a multisubunit enzyme composed of a peripheral complex (V1) that hydrolyzes ATP and a membrane integral complex (V0) that translocates protons. V-ATPase is responsible for acidifying and maintaining the pH of intracellular compartments and in some cell types, is targeted to the plasma membrane, where it is responsible for acidifying the extracellular environment. Subunit C is necessary for the assembly of the catalytic sector of the enzyme and is likely to have a specific function in its catalytic activity.</text>
</comment>
<organism evidence="6 7">
    <name type="scientific">Ensete ventricosum</name>
    <name type="common">Abyssinian banana</name>
    <name type="synonym">Musa ensete</name>
    <dbReference type="NCBI Taxonomy" id="4639"/>
    <lineage>
        <taxon>Eukaryota</taxon>
        <taxon>Viridiplantae</taxon>
        <taxon>Streptophyta</taxon>
        <taxon>Embryophyta</taxon>
        <taxon>Tracheophyta</taxon>
        <taxon>Spermatophyta</taxon>
        <taxon>Magnoliopsida</taxon>
        <taxon>Liliopsida</taxon>
        <taxon>Zingiberales</taxon>
        <taxon>Musaceae</taxon>
        <taxon>Ensete</taxon>
    </lineage>
</organism>
<dbReference type="Gene3D" id="3.30.70.100">
    <property type="match status" value="1"/>
</dbReference>
<dbReference type="InterPro" id="IPR004907">
    <property type="entry name" value="ATPase_V1-cplx_csu"/>
</dbReference>
<sequence>MQHEWFHFKQIKVPRSAKKLHEDNEYALYTVTLFRKVADNFHNNAREKGFQASFHTEIDLVKLPRVFDGNIEI</sequence>
<dbReference type="GO" id="GO:0000221">
    <property type="term" value="C:vacuolar proton-transporting V-type ATPase, V1 domain"/>
    <property type="evidence" value="ECO:0007669"/>
    <property type="project" value="TreeGrafter"/>
</dbReference>
<reference evidence="6 7" key="1">
    <citation type="journal article" date="2014" name="Agronomy (Basel)">
        <title>A Draft Genome Sequence for Ensete ventricosum, the Drought-Tolerant Tree Against Hunger.</title>
        <authorList>
            <person name="Harrison J."/>
            <person name="Moore K.A."/>
            <person name="Paszkiewicz K."/>
            <person name="Jones T."/>
            <person name="Grant M."/>
            <person name="Ambacheew D."/>
            <person name="Muzemil S."/>
            <person name="Studholme D.J."/>
        </authorList>
    </citation>
    <scope>NUCLEOTIDE SEQUENCE [LARGE SCALE GENOMIC DNA]</scope>
</reference>
<evidence type="ECO:0000256" key="1">
    <source>
        <dbReference type="ARBA" id="ARBA00006138"/>
    </source>
</evidence>
<comment type="caution">
    <text evidence="6">The sequence shown here is derived from an EMBL/GenBank/DDBJ whole genome shotgun (WGS) entry which is preliminary data.</text>
</comment>
<evidence type="ECO:0000256" key="5">
    <source>
        <dbReference type="RuleBase" id="RU364010"/>
    </source>
</evidence>
<dbReference type="PANTHER" id="PTHR10137">
    <property type="entry name" value="V-TYPE PROTON ATPASE SUBUNIT C"/>
    <property type="match status" value="1"/>
</dbReference>
<keyword evidence="2 5" id="KW-0813">Transport</keyword>
<dbReference type="Proteomes" id="UP000287651">
    <property type="component" value="Unassembled WGS sequence"/>
</dbReference>
<keyword evidence="4 5" id="KW-0406">Ion transport</keyword>
<dbReference type="InterPro" id="IPR036132">
    <property type="entry name" value="Vac_ATP_synth_c_sf"/>
</dbReference>
<dbReference type="GO" id="GO:0046961">
    <property type="term" value="F:proton-transporting ATPase activity, rotational mechanism"/>
    <property type="evidence" value="ECO:0007669"/>
    <property type="project" value="InterPro"/>
</dbReference>
<comment type="similarity">
    <text evidence="1 5">Belongs to the V-ATPase C subunit family.</text>
</comment>
<gene>
    <name evidence="6" type="ORF">B296_00056079</name>
</gene>
<evidence type="ECO:0000256" key="2">
    <source>
        <dbReference type="ARBA" id="ARBA00022448"/>
    </source>
</evidence>
<dbReference type="AlphaFoldDB" id="A0A426XX75"/>
<dbReference type="PANTHER" id="PTHR10137:SF0">
    <property type="entry name" value="V-TYPE PROTON ATPASE SUBUNIT C"/>
    <property type="match status" value="1"/>
</dbReference>
<dbReference type="EMBL" id="AMZH03016797">
    <property type="protein sequence ID" value="RRT43960.1"/>
    <property type="molecule type" value="Genomic_DNA"/>
</dbReference>
<dbReference type="Pfam" id="PF03223">
    <property type="entry name" value="V-ATPase_C"/>
    <property type="match status" value="1"/>
</dbReference>
<dbReference type="SUPFAM" id="SSF118203">
    <property type="entry name" value="Vacuolar ATP synthase subunit C"/>
    <property type="match status" value="1"/>
</dbReference>
<evidence type="ECO:0000256" key="4">
    <source>
        <dbReference type="ARBA" id="ARBA00023065"/>
    </source>
</evidence>